<dbReference type="GO" id="GO:0016747">
    <property type="term" value="F:acyltransferase activity, transferring groups other than amino-acyl groups"/>
    <property type="evidence" value="ECO:0007669"/>
    <property type="project" value="InterPro"/>
</dbReference>
<dbReference type="Pfam" id="PF01757">
    <property type="entry name" value="Acyl_transf_3"/>
    <property type="match status" value="1"/>
</dbReference>
<accession>A0A1I3FNF1</accession>
<keyword evidence="1" id="KW-0812">Transmembrane</keyword>
<name>A0A1I3FNF1_SELRU</name>
<protein>
    <recommendedName>
        <fullName evidence="2">Acyltransferase 3 domain-containing protein</fullName>
    </recommendedName>
</protein>
<feature type="transmembrane region" description="Helical" evidence="1">
    <location>
        <begin position="30"/>
        <end position="47"/>
    </location>
</feature>
<feature type="transmembrane region" description="Helical" evidence="1">
    <location>
        <begin position="300"/>
        <end position="321"/>
    </location>
</feature>
<feature type="transmembrane region" description="Helical" evidence="1">
    <location>
        <begin position="271"/>
        <end position="294"/>
    </location>
</feature>
<keyword evidence="1" id="KW-0472">Membrane</keyword>
<sequence length="330" mass="39194">MKLFFCFCVVGIHTHLFSEYPSLYWWINRSVFRLAVPFFMVVSIFLLEKKIDNGKERKLAILDFSKRIGMMIIVFEPIAIFMNIILWYYQGIDITHILFHCIQSVFFYPLGALWYLQAILLAVWLDFFLEYKLKLSDKFIWVIAIGLYAIGLLGNSYFFIVEDTPLETLFILYLRVFSSFRNVFHYGLIMVLIGKYAWNAYKKRCYNQRSLFYRCIIVYLLYLVELFALRDKSFVDDGSMFIVLPIFIVFFVLALLHYISDIDKYKSYRNLSTGIYLVHKDITILLTLVCMLFLDFDIGSLNKFIIVSILSFVICSLSYRLDWKIAKYLK</sequence>
<feature type="transmembrane region" description="Helical" evidence="1">
    <location>
        <begin position="68"/>
        <end position="89"/>
    </location>
</feature>
<keyword evidence="1" id="KW-1133">Transmembrane helix</keyword>
<evidence type="ECO:0000313" key="3">
    <source>
        <dbReference type="EMBL" id="SFI12785.1"/>
    </source>
</evidence>
<proteinExistence type="predicted"/>
<reference evidence="3 4" key="1">
    <citation type="submission" date="2016-10" db="EMBL/GenBank/DDBJ databases">
        <authorList>
            <person name="de Groot N.N."/>
        </authorList>
    </citation>
    <scope>NUCLEOTIDE SEQUENCE [LARGE SCALE GENOMIC DNA]</scope>
    <source>
        <strain evidence="3 4">Z108</strain>
    </source>
</reference>
<evidence type="ECO:0000313" key="4">
    <source>
        <dbReference type="Proteomes" id="UP000183639"/>
    </source>
</evidence>
<feature type="transmembrane region" description="Helical" evidence="1">
    <location>
        <begin position="139"/>
        <end position="160"/>
    </location>
</feature>
<evidence type="ECO:0000256" key="1">
    <source>
        <dbReference type="SAM" id="Phobius"/>
    </source>
</evidence>
<feature type="domain" description="Acyltransferase 3" evidence="2">
    <location>
        <begin position="1"/>
        <end position="319"/>
    </location>
</feature>
<feature type="transmembrane region" description="Helical" evidence="1">
    <location>
        <begin position="180"/>
        <end position="199"/>
    </location>
</feature>
<dbReference type="EMBL" id="FOQK01000016">
    <property type="protein sequence ID" value="SFI12785.1"/>
    <property type="molecule type" value="Genomic_DNA"/>
</dbReference>
<feature type="transmembrane region" description="Helical" evidence="1">
    <location>
        <begin position="241"/>
        <end position="259"/>
    </location>
</feature>
<gene>
    <name evidence="3" type="ORF">SAMN04487861_11637</name>
</gene>
<dbReference type="AlphaFoldDB" id="A0A1I3FNF1"/>
<organism evidence="3 4">
    <name type="scientific">Selenomonas ruminantium</name>
    <dbReference type="NCBI Taxonomy" id="971"/>
    <lineage>
        <taxon>Bacteria</taxon>
        <taxon>Bacillati</taxon>
        <taxon>Bacillota</taxon>
        <taxon>Negativicutes</taxon>
        <taxon>Selenomonadales</taxon>
        <taxon>Selenomonadaceae</taxon>
        <taxon>Selenomonas</taxon>
    </lineage>
</organism>
<dbReference type="InterPro" id="IPR002656">
    <property type="entry name" value="Acyl_transf_3_dom"/>
</dbReference>
<evidence type="ECO:0000259" key="2">
    <source>
        <dbReference type="Pfam" id="PF01757"/>
    </source>
</evidence>
<feature type="transmembrane region" description="Helical" evidence="1">
    <location>
        <begin position="211"/>
        <end position="229"/>
    </location>
</feature>
<feature type="transmembrane region" description="Helical" evidence="1">
    <location>
        <begin position="105"/>
        <end position="127"/>
    </location>
</feature>
<dbReference type="Proteomes" id="UP000183639">
    <property type="component" value="Unassembled WGS sequence"/>
</dbReference>